<reference evidence="1" key="1">
    <citation type="submission" date="2016-04" db="EMBL/GenBank/DDBJ databases">
        <authorList>
            <person name="Nguyen H.D."/>
            <person name="Samba Siva P."/>
            <person name="Cullis J."/>
            <person name="Levesque C.A."/>
            <person name="Hambleton S."/>
        </authorList>
    </citation>
    <scope>NUCLEOTIDE SEQUENCE</scope>
    <source>
        <strain evidence="1">DAOMC 236426</strain>
    </source>
</reference>
<comment type="caution">
    <text evidence="1">The sequence shown here is derived from an EMBL/GenBank/DDBJ whole genome shotgun (WGS) entry which is preliminary data.</text>
</comment>
<keyword evidence="2" id="KW-1185">Reference proteome</keyword>
<dbReference type="EMBL" id="LWDE02000434">
    <property type="protein sequence ID" value="KAE8247724.1"/>
    <property type="molecule type" value="Genomic_DNA"/>
</dbReference>
<proteinExistence type="predicted"/>
<gene>
    <name evidence="1" type="ORF">A4X06_0g4241</name>
</gene>
<evidence type="ECO:0008006" key="3">
    <source>
        <dbReference type="Google" id="ProtNLM"/>
    </source>
</evidence>
<organism evidence="1 2">
    <name type="scientific">Tilletia controversa</name>
    <name type="common">dwarf bunt fungus</name>
    <dbReference type="NCBI Taxonomy" id="13291"/>
    <lineage>
        <taxon>Eukaryota</taxon>
        <taxon>Fungi</taxon>
        <taxon>Dikarya</taxon>
        <taxon>Basidiomycota</taxon>
        <taxon>Ustilaginomycotina</taxon>
        <taxon>Exobasidiomycetes</taxon>
        <taxon>Tilletiales</taxon>
        <taxon>Tilletiaceae</taxon>
        <taxon>Tilletia</taxon>
    </lineage>
</organism>
<accession>A0A8X7MT95</accession>
<evidence type="ECO:0000313" key="1">
    <source>
        <dbReference type="EMBL" id="KAE8247724.1"/>
    </source>
</evidence>
<reference evidence="1" key="2">
    <citation type="journal article" date="2019" name="IMA Fungus">
        <title>Genome sequencing and comparison of five Tilletia species to identify candidate genes for the detection of regulated species infecting wheat.</title>
        <authorList>
            <person name="Nguyen H.D.T."/>
            <person name="Sultana T."/>
            <person name="Kesanakurti P."/>
            <person name="Hambleton S."/>
        </authorList>
    </citation>
    <scope>NUCLEOTIDE SEQUENCE</scope>
    <source>
        <strain evidence="1">DAOMC 236426</strain>
    </source>
</reference>
<sequence length="218" mass="24296">MSSSVHPWVRAFAFAYADCQQRADTLFRPGKKVQVVKFLTFRPVNDPFAPLDIWAQVSDPEHFVACRFLASSVTSFRRTVPPFADLTSLKGSILLIKAARATVWPDRVPAQVQNSPWAHIRPGTAPGGAVILEVMDWKLLGCTGEEPFWESAQEIASVDRRRLVKIQQPERSRANVDGGCDSDEDAATSAMRGQVLRQWIAEVVSNRMRTMKLEGNVS</sequence>
<evidence type="ECO:0000313" key="2">
    <source>
        <dbReference type="Proteomes" id="UP000077684"/>
    </source>
</evidence>
<dbReference type="Proteomes" id="UP000077684">
    <property type="component" value="Unassembled WGS sequence"/>
</dbReference>
<name>A0A8X7MT95_9BASI</name>
<protein>
    <recommendedName>
        <fullName evidence="3">Telomere replication protein EST3</fullName>
    </recommendedName>
</protein>
<dbReference type="AlphaFoldDB" id="A0A8X7MT95"/>